<name>A0A1V9VBB6_9BACT</name>
<dbReference type="GO" id="GO:0016491">
    <property type="term" value="F:oxidoreductase activity"/>
    <property type="evidence" value="ECO:0007669"/>
    <property type="project" value="InterPro"/>
</dbReference>
<dbReference type="PANTHER" id="PTHR42852:SF17">
    <property type="entry name" value="THIOREDOXIN-LIKE PROTEIN HI_1115"/>
    <property type="match status" value="1"/>
</dbReference>
<dbReference type="EMBL" id="LNTC01000061">
    <property type="protein sequence ID" value="OQR41410.1"/>
    <property type="molecule type" value="Genomic_DNA"/>
</dbReference>
<dbReference type="InterPro" id="IPR000866">
    <property type="entry name" value="AhpC/TSA"/>
</dbReference>
<reference evidence="3 4" key="1">
    <citation type="submission" date="2017-04" db="EMBL/GenBank/DDBJ databases">
        <title>Accumulation and expression of multiple antibiotic resistance genes in Arcobacter cryaerophilus that thrives in sewage.</title>
        <authorList>
            <person name="Millar J.A."/>
            <person name="Raghavan R."/>
        </authorList>
    </citation>
    <scope>NUCLEOTIDE SEQUENCE [LARGE SCALE GENOMIC DNA]</scope>
    <source>
        <strain evidence="3 4">AZT-1</strain>
    </source>
</reference>
<dbReference type="Gene3D" id="3.40.30.10">
    <property type="entry name" value="Glutaredoxin"/>
    <property type="match status" value="1"/>
</dbReference>
<dbReference type="RefSeq" id="WP_081560674.1">
    <property type="nucleotide sequence ID" value="NZ_JAPRAJ010000001.1"/>
</dbReference>
<evidence type="ECO:0000256" key="1">
    <source>
        <dbReference type="SAM" id="Phobius"/>
    </source>
</evidence>
<dbReference type="Proteomes" id="UP000192599">
    <property type="component" value="Unassembled WGS sequence"/>
</dbReference>
<dbReference type="SUPFAM" id="SSF52833">
    <property type="entry name" value="Thioredoxin-like"/>
    <property type="match status" value="1"/>
</dbReference>
<dbReference type="PROSITE" id="PS51352">
    <property type="entry name" value="THIOREDOXIN_2"/>
    <property type="match status" value="1"/>
</dbReference>
<evidence type="ECO:0000259" key="2">
    <source>
        <dbReference type="PROSITE" id="PS51352"/>
    </source>
</evidence>
<dbReference type="InterPro" id="IPR013766">
    <property type="entry name" value="Thioredoxin_domain"/>
</dbReference>
<keyword evidence="1" id="KW-0472">Membrane</keyword>
<keyword evidence="1" id="KW-1133">Transmembrane helix</keyword>
<gene>
    <name evidence="3" type="ORF">AS859_05865</name>
</gene>
<dbReference type="Pfam" id="PF00578">
    <property type="entry name" value="AhpC-TSA"/>
    <property type="match status" value="1"/>
</dbReference>
<proteinExistence type="predicted"/>
<feature type="transmembrane region" description="Helical" evidence="1">
    <location>
        <begin position="12"/>
        <end position="29"/>
    </location>
</feature>
<dbReference type="GO" id="GO:0016209">
    <property type="term" value="F:antioxidant activity"/>
    <property type="evidence" value="ECO:0007669"/>
    <property type="project" value="InterPro"/>
</dbReference>
<sequence length="165" mass="19319">MSEKIKKILKNLIKYTIFFIIVLNLVSYFKGIDLNKEKFSIQSFELIDGSNYEIKNDKPLLVNFWATWCPICALEEQNIENLSKDFEVITIATQSGSNEEIEKYLKDKNLSFKVVNDEYGLLSTEFNVKAFPTTFIYDKNKNLKFTEVGYTSTFGLKLRLWWSSF</sequence>
<dbReference type="AlphaFoldDB" id="A0A1V9VBB6"/>
<protein>
    <submittedName>
        <fullName evidence="3">Protein disulfide oxidoreductase</fullName>
    </submittedName>
</protein>
<organism evidence="3 4">
    <name type="scientific">Aliarcobacter cryaerophilus</name>
    <dbReference type="NCBI Taxonomy" id="28198"/>
    <lineage>
        <taxon>Bacteria</taxon>
        <taxon>Pseudomonadati</taxon>
        <taxon>Campylobacterota</taxon>
        <taxon>Epsilonproteobacteria</taxon>
        <taxon>Campylobacterales</taxon>
        <taxon>Arcobacteraceae</taxon>
        <taxon>Aliarcobacter</taxon>
    </lineage>
</organism>
<evidence type="ECO:0000313" key="3">
    <source>
        <dbReference type="EMBL" id="OQR41410.1"/>
    </source>
</evidence>
<dbReference type="InterPro" id="IPR036249">
    <property type="entry name" value="Thioredoxin-like_sf"/>
</dbReference>
<accession>A0A1V9VBB6</accession>
<dbReference type="PANTHER" id="PTHR42852">
    <property type="entry name" value="THIOL:DISULFIDE INTERCHANGE PROTEIN DSBE"/>
    <property type="match status" value="1"/>
</dbReference>
<dbReference type="InterPro" id="IPR050553">
    <property type="entry name" value="Thioredoxin_ResA/DsbE_sf"/>
</dbReference>
<evidence type="ECO:0000313" key="4">
    <source>
        <dbReference type="Proteomes" id="UP000192599"/>
    </source>
</evidence>
<feature type="domain" description="Thioredoxin" evidence="2">
    <location>
        <begin position="33"/>
        <end position="165"/>
    </location>
</feature>
<keyword evidence="1" id="KW-0812">Transmembrane</keyword>
<comment type="caution">
    <text evidence="3">The sequence shown here is derived from an EMBL/GenBank/DDBJ whole genome shotgun (WGS) entry which is preliminary data.</text>
</comment>